<dbReference type="SUPFAM" id="SSF160631">
    <property type="entry name" value="SMI1/KNR4-like"/>
    <property type="match status" value="1"/>
</dbReference>
<dbReference type="SMART" id="SM00860">
    <property type="entry name" value="SMI1_KNR4"/>
    <property type="match status" value="1"/>
</dbReference>
<dbReference type="EMBL" id="JBHSON010000002">
    <property type="protein sequence ID" value="MFC5744359.1"/>
    <property type="molecule type" value="Genomic_DNA"/>
</dbReference>
<organism evidence="2 3">
    <name type="scientific">Actinomadura rugatobispora</name>
    <dbReference type="NCBI Taxonomy" id="1994"/>
    <lineage>
        <taxon>Bacteria</taxon>
        <taxon>Bacillati</taxon>
        <taxon>Actinomycetota</taxon>
        <taxon>Actinomycetes</taxon>
        <taxon>Streptosporangiales</taxon>
        <taxon>Thermomonosporaceae</taxon>
        <taxon>Actinomadura</taxon>
    </lineage>
</organism>
<sequence length="456" mass="49038">MSSIYDFVTWKPLLRLLRAAHAEKAGASGGHVGGWVDRAGNRRLLDARRISSSGQGTRAEEEAVEQVRTALEDAGLVAVSFVAEIWPDGRRTVIHLLPPDLAAYTDIGELPGTLVLVENSAPEPWRRLPDPMPDAAPAPSADPELLERTLRERLPDAIGATQEELDAAQERLGVPLPDELTVLYRATRANWEDYGDVQAADRECEAVGCELFPLEEVYVADAASRPFEWKSAATKAVVTPPGSAVQGLAGSPGWIVFGDSGGGDLIAVDLTPGPGGHLGQIIWLDHEKAIGADLRAESLTDMVVNRRDQWLTGPHGNGPGVVAHVNGGHLPDVEAAAHPRLEVLSIGPRDRPLSLAPVIGLPRLRTLCAAAGSLTDPLEITRLDALEFLELAPDQWRVLLDADAVPRSLLAARIEVNTRSKPDLFPLTALAAEIFALWDRSPYSQTTIEGHLDPMP</sequence>
<comment type="caution">
    <text evidence="2">The sequence shown here is derived from an EMBL/GenBank/DDBJ whole genome shotgun (WGS) entry which is preliminary data.</text>
</comment>
<dbReference type="InterPro" id="IPR037883">
    <property type="entry name" value="Knr4/Smi1-like_sf"/>
</dbReference>
<accession>A0ABW0ZRX7</accession>
<name>A0ABW0ZRX7_9ACTN</name>
<protein>
    <submittedName>
        <fullName evidence="2">SMI1/KNR4 family protein</fullName>
    </submittedName>
</protein>
<gene>
    <name evidence="2" type="ORF">ACFPZN_01895</name>
</gene>
<dbReference type="Pfam" id="PF09346">
    <property type="entry name" value="SMI1_KNR4"/>
    <property type="match status" value="1"/>
</dbReference>
<keyword evidence="3" id="KW-1185">Reference proteome</keyword>
<reference evidence="3" key="1">
    <citation type="journal article" date="2019" name="Int. J. Syst. Evol. Microbiol.">
        <title>The Global Catalogue of Microorganisms (GCM) 10K type strain sequencing project: providing services to taxonomists for standard genome sequencing and annotation.</title>
        <authorList>
            <consortium name="The Broad Institute Genomics Platform"/>
            <consortium name="The Broad Institute Genome Sequencing Center for Infectious Disease"/>
            <person name="Wu L."/>
            <person name="Ma J."/>
        </authorList>
    </citation>
    <scope>NUCLEOTIDE SEQUENCE [LARGE SCALE GENOMIC DNA]</scope>
    <source>
        <strain evidence="3">KCTC 42087</strain>
    </source>
</reference>
<evidence type="ECO:0000313" key="3">
    <source>
        <dbReference type="Proteomes" id="UP001596074"/>
    </source>
</evidence>
<evidence type="ECO:0000313" key="2">
    <source>
        <dbReference type="EMBL" id="MFC5744359.1"/>
    </source>
</evidence>
<dbReference type="RefSeq" id="WP_378279450.1">
    <property type="nucleotide sequence ID" value="NZ_JBHSON010000002.1"/>
</dbReference>
<dbReference type="Proteomes" id="UP001596074">
    <property type="component" value="Unassembled WGS sequence"/>
</dbReference>
<proteinExistence type="predicted"/>
<feature type="domain" description="Knr4/Smi1-like" evidence="1">
    <location>
        <begin position="159"/>
        <end position="305"/>
    </location>
</feature>
<evidence type="ECO:0000259" key="1">
    <source>
        <dbReference type="SMART" id="SM00860"/>
    </source>
</evidence>
<dbReference type="InterPro" id="IPR018958">
    <property type="entry name" value="Knr4/Smi1-like_dom"/>
</dbReference>